<dbReference type="AlphaFoldDB" id="A0A432V2T6"/>
<gene>
    <name evidence="2" type="ORF">EET67_18090</name>
</gene>
<accession>A0A432V2T6</accession>
<sequence length="257" mass="27482">MLGRLSEFLIFGLAPLMVAAVLLPGNALAEEKVISGEVLYRERIALPPNAVMAVQLADVSLADAPAAIIAEQTVDPAGQVPIKFELRFDASVIQPKMSYALQARITVEDQLWFITDTRHEVDPLATTEPQTVLVKRVAQGEPSDPSTSGIFDVEWIVEAIEGKPAAGGVKSTLKIEADGQVSGRGGCNGYGGPAKVEGEKISFGNMRATLMACEQAAMDQEGRFFAALKEVEGYRIEGGRLVLADKDGKELVRLTKG</sequence>
<dbReference type="EMBL" id="RKST01000019">
    <property type="protein sequence ID" value="RUM96456.1"/>
    <property type="molecule type" value="Genomic_DNA"/>
</dbReference>
<feature type="domain" description="DUF306" evidence="1">
    <location>
        <begin position="150"/>
        <end position="254"/>
    </location>
</feature>
<dbReference type="InterPro" id="IPR039366">
    <property type="entry name" value="Pilotin"/>
</dbReference>
<dbReference type="Gene3D" id="2.40.128.270">
    <property type="match status" value="1"/>
</dbReference>
<dbReference type="PANTHER" id="PTHR38013:SF1">
    <property type="entry name" value="GLYCOPROTEIN_POLYSACCHARIDE METABOLISM"/>
    <property type="match status" value="1"/>
</dbReference>
<dbReference type="InterPro" id="IPR038670">
    <property type="entry name" value="HslJ-like_sf"/>
</dbReference>
<dbReference type="Pfam" id="PF09619">
    <property type="entry name" value="YscW"/>
    <property type="match status" value="1"/>
</dbReference>
<dbReference type="PANTHER" id="PTHR38013">
    <property type="entry name" value="GLYCOPROTEIN/POLYSACCHARIDE METABOLISM"/>
    <property type="match status" value="1"/>
</dbReference>
<dbReference type="InterPro" id="IPR053196">
    <property type="entry name" value="Lipoprotein_YbaY-like"/>
</dbReference>
<comment type="caution">
    <text evidence="2">The sequence shown here is derived from an EMBL/GenBank/DDBJ whole genome shotgun (WGS) entry which is preliminary data.</text>
</comment>
<proteinExistence type="predicted"/>
<dbReference type="RefSeq" id="WP_128627946.1">
    <property type="nucleotide sequence ID" value="NZ_RKST01000019.1"/>
</dbReference>
<reference evidence="2 3" key="1">
    <citation type="submission" date="2018-11" db="EMBL/GenBank/DDBJ databases">
        <title>Pseudaminobacter arsenicus sp. nov., an arsenic-resistant bacterium isolated from arsenic-rich aquifers.</title>
        <authorList>
            <person name="Mu Y."/>
        </authorList>
    </citation>
    <scope>NUCLEOTIDE SEQUENCE [LARGE SCALE GENOMIC DNA]</scope>
    <source>
        <strain evidence="2 3">CB3</strain>
    </source>
</reference>
<evidence type="ECO:0000259" key="1">
    <source>
        <dbReference type="Pfam" id="PF03724"/>
    </source>
</evidence>
<dbReference type="Pfam" id="PF03724">
    <property type="entry name" value="META"/>
    <property type="match status" value="1"/>
</dbReference>
<organism evidence="2 3">
    <name type="scientific">Borborobacter arsenicus</name>
    <dbReference type="NCBI Taxonomy" id="1851146"/>
    <lineage>
        <taxon>Bacteria</taxon>
        <taxon>Pseudomonadati</taxon>
        <taxon>Pseudomonadota</taxon>
        <taxon>Alphaproteobacteria</taxon>
        <taxon>Hyphomicrobiales</taxon>
        <taxon>Phyllobacteriaceae</taxon>
        <taxon>Borborobacter</taxon>
    </lineage>
</organism>
<keyword evidence="3" id="KW-1185">Reference proteome</keyword>
<protein>
    <submittedName>
        <fullName evidence="2">META domain-containing protein</fullName>
    </submittedName>
</protein>
<dbReference type="OrthoDB" id="9809132at2"/>
<dbReference type="InterPro" id="IPR005184">
    <property type="entry name" value="DUF306_Meta_HslJ"/>
</dbReference>
<evidence type="ECO:0000313" key="2">
    <source>
        <dbReference type="EMBL" id="RUM96456.1"/>
    </source>
</evidence>
<name>A0A432V2T6_9HYPH</name>
<dbReference type="Proteomes" id="UP000281647">
    <property type="component" value="Unassembled WGS sequence"/>
</dbReference>
<evidence type="ECO:0000313" key="3">
    <source>
        <dbReference type="Proteomes" id="UP000281647"/>
    </source>
</evidence>